<dbReference type="Proteomes" id="UP000217265">
    <property type="component" value="Chromosome"/>
</dbReference>
<evidence type="ECO:0000313" key="3">
    <source>
        <dbReference type="Proteomes" id="UP000217265"/>
    </source>
</evidence>
<evidence type="ECO:0000313" key="2">
    <source>
        <dbReference type="EMBL" id="ATC63722.1"/>
    </source>
</evidence>
<name>A0A290QIL6_9BACT</name>
<feature type="region of interest" description="Disordered" evidence="1">
    <location>
        <begin position="1"/>
        <end position="33"/>
    </location>
</feature>
<dbReference type="KEGG" id="vbh:CMV30_07010"/>
<sequence>MCSPSTTHEAINNTNATSAATPGHRWSSTSPVTNAAHRCTNAFPCKTSGVSHESCFSVMLFWMMKNTSVSKNTIANKTATHPAAARNP</sequence>
<reference evidence="2 3" key="1">
    <citation type="submission" date="2017-09" db="EMBL/GenBank/DDBJ databases">
        <title>Complete genome sequence of Verrucomicrobial strain HZ-65, isolated from freshwater.</title>
        <authorList>
            <person name="Choi A."/>
        </authorList>
    </citation>
    <scope>NUCLEOTIDE SEQUENCE [LARGE SCALE GENOMIC DNA]</scope>
    <source>
        <strain evidence="2 3">HZ-65</strain>
    </source>
</reference>
<feature type="compositionally biased region" description="Low complexity" evidence="1">
    <location>
        <begin position="12"/>
        <end position="21"/>
    </location>
</feature>
<evidence type="ECO:0000256" key="1">
    <source>
        <dbReference type="SAM" id="MobiDB-lite"/>
    </source>
</evidence>
<proteinExistence type="predicted"/>
<keyword evidence="3" id="KW-1185">Reference proteome</keyword>
<protein>
    <submittedName>
        <fullName evidence="2">Uncharacterized protein</fullName>
    </submittedName>
</protein>
<accession>A0A290QIL6</accession>
<gene>
    <name evidence="2" type="ORF">CMV30_07010</name>
</gene>
<organism evidence="2 3">
    <name type="scientific">Nibricoccus aquaticus</name>
    <dbReference type="NCBI Taxonomy" id="2576891"/>
    <lineage>
        <taxon>Bacteria</taxon>
        <taxon>Pseudomonadati</taxon>
        <taxon>Verrucomicrobiota</taxon>
        <taxon>Opitutia</taxon>
        <taxon>Opitutales</taxon>
        <taxon>Opitutaceae</taxon>
        <taxon>Nibricoccus</taxon>
    </lineage>
</organism>
<feature type="compositionally biased region" description="Polar residues" evidence="1">
    <location>
        <begin position="1"/>
        <end position="11"/>
    </location>
</feature>
<dbReference type="AlphaFoldDB" id="A0A290QIL6"/>
<dbReference type="EMBL" id="CP023344">
    <property type="protein sequence ID" value="ATC63722.1"/>
    <property type="molecule type" value="Genomic_DNA"/>
</dbReference>